<comment type="caution">
    <text evidence="5">The sequence shown here is derived from an EMBL/GenBank/DDBJ whole genome shotgun (WGS) entry which is preliminary data.</text>
</comment>
<dbReference type="EMBL" id="JAGGLB010000028">
    <property type="protein sequence ID" value="MBP1994796.1"/>
    <property type="molecule type" value="Genomic_DNA"/>
</dbReference>
<organism evidence="5 6">
    <name type="scientific">Paenibacillus eucommiae</name>
    <dbReference type="NCBI Taxonomy" id="1355755"/>
    <lineage>
        <taxon>Bacteria</taxon>
        <taxon>Bacillati</taxon>
        <taxon>Bacillota</taxon>
        <taxon>Bacilli</taxon>
        <taxon>Bacillales</taxon>
        <taxon>Paenibacillaceae</taxon>
        <taxon>Paenibacillus</taxon>
    </lineage>
</organism>
<keyword evidence="6" id="KW-1185">Reference proteome</keyword>
<dbReference type="InterPro" id="IPR050695">
    <property type="entry name" value="N-acetylmuramoyl_amidase_3"/>
</dbReference>
<evidence type="ECO:0000313" key="5">
    <source>
        <dbReference type="EMBL" id="MBP1994796.1"/>
    </source>
</evidence>
<evidence type="ECO:0000259" key="4">
    <source>
        <dbReference type="SMART" id="SM00646"/>
    </source>
</evidence>
<dbReference type="Pfam" id="PF11741">
    <property type="entry name" value="AMIN"/>
    <property type="match status" value="1"/>
</dbReference>
<evidence type="ECO:0000256" key="3">
    <source>
        <dbReference type="SAM" id="SignalP"/>
    </source>
</evidence>
<dbReference type="Gene3D" id="3.40.630.40">
    <property type="entry name" value="Zn-dependent exopeptidases"/>
    <property type="match status" value="1"/>
</dbReference>
<sequence length="512" mass="55883">MKISAAFLSLLVCMLLLPSFVLGAKPVEAAKAVTPVTPPKPIKLFMDGKELNPEVAPLIKNDNTLVPVRIIAEEIGAKVSWDGKKRLVTVEKEDVVIQLTIDNRQVMVKDKKQEIEVAPIILEGNTMLPVRFIGELLGVKFNWDKVTYSVHMFKPEVPAPSTPPTTEEPETPGEKPNPDPNTPTPSPSPDPKPDPGSEGGTKDPGTGTEPGTDGGKDVPVDQTIHVVQSIETNGTDLIVRTSNGVIKPTAFKLDNPNRIVFDLPYAELDTALKNQMVGTAGELVSNHPLVQKIRYSNFSSTPPTVRITLDLIGMADFQMLTSTDPNVWSATISEHKITVVIDAGHGGTDPGAISLTGKKEKDFTLPMAKKVSELLAQDKRITVLQSRPDDVYVDLDGRVKFANDAGADLFLSIHGNKHTPTVTGVETYYYRPESLAFANIIHKYTVAGTGFTDRRVRKEDFRVINKTKMPAVLVEVGYLSNKNDEAAMYKDDFQNQVAASLAAAIKEYLNLK</sequence>
<dbReference type="InterPro" id="IPR012854">
    <property type="entry name" value="Cu_amine_oxidase-like_N"/>
</dbReference>
<dbReference type="Gene3D" id="3.30.457.10">
    <property type="entry name" value="Copper amine oxidase-like, N-terminal domain"/>
    <property type="match status" value="1"/>
</dbReference>
<dbReference type="InterPro" id="IPR036582">
    <property type="entry name" value="Mao_N_sf"/>
</dbReference>
<name>A0ABS4J6R0_9BACL</name>
<dbReference type="SUPFAM" id="SSF55383">
    <property type="entry name" value="Copper amine oxidase, domain N"/>
    <property type="match status" value="1"/>
</dbReference>
<dbReference type="CDD" id="cd02696">
    <property type="entry name" value="MurNAc-LAA"/>
    <property type="match status" value="1"/>
</dbReference>
<dbReference type="Gene3D" id="2.60.40.3500">
    <property type="match status" value="1"/>
</dbReference>
<dbReference type="PANTHER" id="PTHR30404">
    <property type="entry name" value="N-ACETYLMURAMOYL-L-ALANINE AMIDASE"/>
    <property type="match status" value="1"/>
</dbReference>
<protein>
    <submittedName>
        <fullName evidence="5">N-acetylmuramoyl-L-alanine amidase</fullName>
        <ecNumber evidence="5">3.5.1.28</ecNumber>
    </submittedName>
</protein>
<feature type="compositionally biased region" description="Pro residues" evidence="2">
    <location>
        <begin position="178"/>
        <end position="190"/>
    </location>
</feature>
<feature type="signal peptide" evidence="3">
    <location>
        <begin position="1"/>
        <end position="24"/>
    </location>
</feature>
<dbReference type="InterPro" id="IPR002508">
    <property type="entry name" value="MurNAc-LAA_cat"/>
</dbReference>
<accession>A0ABS4J6R0</accession>
<feature type="chain" id="PRO_5045639114" evidence="3">
    <location>
        <begin position="25"/>
        <end position="512"/>
    </location>
</feature>
<proteinExistence type="predicted"/>
<feature type="region of interest" description="Disordered" evidence="2">
    <location>
        <begin position="154"/>
        <end position="219"/>
    </location>
</feature>
<dbReference type="SUPFAM" id="SSF53187">
    <property type="entry name" value="Zn-dependent exopeptidases"/>
    <property type="match status" value="1"/>
</dbReference>
<evidence type="ECO:0000256" key="2">
    <source>
        <dbReference type="SAM" id="MobiDB-lite"/>
    </source>
</evidence>
<dbReference type="Pfam" id="PF01520">
    <property type="entry name" value="Amidase_3"/>
    <property type="match status" value="1"/>
</dbReference>
<keyword evidence="1 5" id="KW-0378">Hydrolase</keyword>
<evidence type="ECO:0000256" key="1">
    <source>
        <dbReference type="ARBA" id="ARBA00022801"/>
    </source>
</evidence>
<dbReference type="Pfam" id="PF07833">
    <property type="entry name" value="Cu_amine_oxidN1"/>
    <property type="match status" value="1"/>
</dbReference>
<gene>
    <name evidence="5" type="ORF">J2Z66_006436</name>
</gene>
<reference evidence="5 6" key="1">
    <citation type="submission" date="2021-03" db="EMBL/GenBank/DDBJ databases">
        <title>Genomic Encyclopedia of Type Strains, Phase IV (KMG-IV): sequencing the most valuable type-strain genomes for metagenomic binning, comparative biology and taxonomic classification.</title>
        <authorList>
            <person name="Goeker M."/>
        </authorList>
    </citation>
    <scope>NUCLEOTIDE SEQUENCE [LARGE SCALE GENOMIC DNA]</scope>
    <source>
        <strain evidence="5 6">DSM 26048</strain>
    </source>
</reference>
<dbReference type="PANTHER" id="PTHR30404:SF0">
    <property type="entry name" value="N-ACETYLMURAMOYL-L-ALANINE AMIDASE AMIC"/>
    <property type="match status" value="1"/>
</dbReference>
<dbReference type="InterPro" id="IPR021731">
    <property type="entry name" value="AMIN_dom"/>
</dbReference>
<dbReference type="Proteomes" id="UP001519287">
    <property type="component" value="Unassembled WGS sequence"/>
</dbReference>
<dbReference type="EC" id="3.5.1.28" evidence="5"/>
<dbReference type="RefSeq" id="WP_209976624.1">
    <property type="nucleotide sequence ID" value="NZ_JAGGLB010000028.1"/>
</dbReference>
<evidence type="ECO:0000313" key="6">
    <source>
        <dbReference type="Proteomes" id="UP001519287"/>
    </source>
</evidence>
<dbReference type="SMART" id="SM00646">
    <property type="entry name" value="Ami_3"/>
    <property type="match status" value="1"/>
</dbReference>
<feature type="domain" description="MurNAc-LAA" evidence="4">
    <location>
        <begin position="399"/>
        <end position="506"/>
    </location>
</feature>
<keyword evidence="3" id="KW-0732">Signal</keyword>
<dbReference type="GO" id="GO:0008745">
    <property type="term" value="F:N-acetylmuramoyl-L-alanine amidase activity"/>
    <property type="evidence" value="ECO:0007669"/>
    <property type="project" value="UniProtKB-EC"/>
</dbReference>